<evidence type="ECO:0000313" key="4">
    <source>
        <dbReference type="Proteomes" id="UP001522868"/>
    </source>
</evidence>
<sequence length="225" mass="22921">MTVLFWETALATAVLEAYDSVQQAHLATDAAGGAILLVCGAPLGFISVTAVLPLVEPAGWLERRSGRPSWWWTPALAAVPAPFLPGVSLLLGGTSAVGAAWTWLVSTAALAVPALAVRPVALRPVPIRTGKACGLTAVGGLLVPAVVGGAIAAAFGTGLLTEYEPPRLSREQAVGVWTDGDGGTPRLESDGTATARDVEHEGSVPDRVGTCSGTGTWSYTEGDSP</sequence>
<reference evidence="3 4" key="1">
    <citation type="submission" date="2022-04" db="EMBL/GenBank/DDBJ databases">
        <title>Streptomyces sp. nov. LCR6-01 isolated from Lichen of Dirinaria sp.</title>
        <authorList>
            <person name="Kanchanasin P."/>
            <person name="Tanasupawat S."/>
            <person name="Phongsopitanun W."/>
        </authorList>
    </citation>
    <scope>NUCLEOTIDE SEQUENCE [LARGE SCALE GENOMIC DNA]</scope>
    <source>
        <strain evidence="3 4">LCR6-01</strain>
    </source>
</reference>
<feature type="transmembrane region" description="Helical" evidence="2">
    <location>
        <begin position="33"/>
        <end position="55"/>
    </location>
</feature>
<proteinExistence type="predicted"/>
<comment type="caution">
    <text evidence="3">The sequence shown here is derived from an EMBL/GenBank/DDBJ whole genome shotgun (WGS) entry which is preliminary data.</text>
</comment>
<organism evidence="3 4">
    <name type="scientific">Streptomyces lichenis</name>
    <dbReference type="NCBI Taxonomy" id="2306967"/>
    <lineage>
        <taxon>Bacteria</taxon>
        <taxon>Bacillati</taxon>
        <taxon>Actinomycetota</taxon>
        <taxon>Actinomycetes</taxon>
        <taxon>Kitasatosporales</taxon>
        <taxon>Streptomycetaceae</taxon>
        <taxon>Streptomyces</taxon>
    </lineage>
</organism>
<feature type="compositionally biased region" description="Polar residues" evidence="1">
    <location>
        <begin position="211"/>
        <end position="225"/>
    </location>
</feature>
<evidence type="ECO:0000256" key="2">
    <source>
        <dbReference type="SAM" id="Phobius"/>
    </source>
</evidence>
<gene>
    <name evidence="3" type="ORF">M1O15_29590</name>
</gene>
<keyword evidence="4" id="KW-1185">Reference proteome</keyword>
<protein>
    <submittedName>
        <fullName evidence="3">Uncharacterized protein</fullName>
    </submittedName>
</protein>
<keyword evidence="2" id="KW-0812">Transmembrane</keyword>
<keyword evidence="2" id="KW-1133">Transmembrane helix</keyword>
<feature type="transmembrane region" description="Helical" evidence="2">
    <location>
        <begin position="133"/>
        <end position="160"/>
    </location>
</feature>
<dbReference type="Proteomes" id="UP001522868">
    <property type="component" value="Unassembled WGS sequence"/>
</dbReference>
<feature type="transmembrane region" description="Helical" evidence="2">
    <location>
        <begin position="75"/>
        <end position="94"/>
    </location>
</feature>
<evidence type="ECO:0000256" key="1">
    <source>
        <dbReference type="SAM" id="MobiDB-lite"/>
    </source>
</evidence>
<dbReference type="EMBL" id="JALPTH010000043">
    <property type="protein sequence ID" value="MCK8681475.1"/>
    <property type="molecule type" value="Genomic_DNA"/>
</dbReference>
<evidence type="ECO:0000313" key="3">
    <source>
        <dbReference type="EMBL" id="MCK8681475.1"/>
    </source>
</evidence>
<name>A0ABT0IJG4_9ACTN</name>
<feature type="transmembrane region" description="Helical" evidence="2">
    <location>
        <begin position="100"/>
        <end position="121"/>
    </location>
</feature>
<keyword evidence="2" id="KW-0472">Membrane</keyword>
<dbReference type="RefSeq" id="WP_248637299.1">
    <property type="nucleotide sequence ID" value="NZ_JALPTH010000043.1"/>
</dbReference>
<accession>A0ABT0IJG4</accession>
<feature type="region of interest" description="Disordered" evidence="1">
    <location>
        <begin position="175"/>
        <end position="225"/>
    </location>
</feature>